<dbReference type="InterPro" id="IPR011991">
    <property type="entry name" value="ArsR-like_HTH"/>
</dbReference>
<sequence>MLTLISDALAGQDAKTPKRWRQLVRSAAAEPDETVVDSLAVPGNAVLPDVVFPGDFRRDLDVATQLEMLRDQPPDALQVELDSMTDGHPPPHWQPAMKDPRRWLHGFADLMEQVWSAMHPEWQQARATFDREVERVEMAGARGALDVVLNDLHADCAFHEGTFSVRNFGPDEFSIESKGLVLMPMLAGSDAFVARFDGPEVVWIGYSPPHLTVPRRKSTEEQLGFVFGDARAAILTGVDQPLSMGVLARRIKCHPSVITYHCNRLESAGLVTRRRDGREIYVHRTARGTALLDLFDS</sequence>
<evidence type="ECO:0000313" key="2">
    <source>
        <dbReference type="Proteomes" id="UP001595851"/>
    </source>
</evidence>
<reference evidence="2" key="1">
    <citation type="journal article" date="2019" name="Int. J. Syst. Evol. Microbiol.">
        <title>The Global Catalogue of Microorganisms (GCM) 10K type strain sequencing project: providing services to taxonomists for standard genome sequencing and annotation.</title>
        <authorList>
            <consortium name="The Broad Institute Genomics Platform"/>
            <consortium name="The Broad Institute Genome Sequencing Center for Infectious Disease"/>
            <person name="Wu L."/>
            <person name="Ma J."/>
        </authorList>
    </citation>
    <scope>NUCLEOTIDE SEQUENCE [LARGE SCALE GENOMIC DNA]</scope>
    <source>
        <strain evidence="2">TBRC 1276</strain>
    </source>
</reference>
<accession>A0ABV8G8C3</accession>
<dbReference type="RefSeq" id="WP_379529131.1">
    <property type="nucleotide sequence ID" value="NZ_JBHSBI010000008.1"/>
</dbReference>
<dbReference type="InterPro" id="IPR036388">
    <property type="entry name" value="WH-like_DNA-bd_sf"/>
</dbReference>
<comment type="caution">
    <text evidence="1">The sequence shown here is derived from an EMBL/GenBank/DDBJ whole genome shotgun (WGS) entry which is preliminary data.</text>
</comment>
<dbReference type="Pfam" id="PF12840">
    <property type="entry name" value="HTH_20"/>
    <property type="match status" value="1"/>
</dbReference>
<dbReference type="CDD" id="cd00090">
    <property type="entry name" value="HTH_ARSR"/>
    <property type="match status" value="1"/>
</dbReference>
<organism evidence="1 2">
    <name type="scientific">Nonomuraea purpurea</name>
    <dbReference type="NCBI Taxonomy" id="1849276"/>
    <lineage>
        <taxon>Bacteria</taxon>
        <taxon>Bacillati</taxon>
        <taxon>Actinomycetota</taxon>
        <taxon>Actinomycetes</taxon>
        <taxon>Streptosporangiales</taxon>
        <taxon>Streptosporangiaceae</taxon>
        <taxon>Nonomuraea</taxon>
    </lineage>
</organism>
<dbReference type="Proteomes" id="UP001595851">
    <property type="component" value="Unassembled WGS sequence"/>
</dbReference>
<name>A0ABV8G8C3_9ACTN</name>
<dbReference type="SUPFAM" id="SSF46785">
    <property type="entry name" value="Winged helix' DNA-binding domain"/>
    <property type="match status" value="1"/>
</dbReference>
<gene>
    <name evidence="1" type="ORF">ACFOY2_17690</name>
</gene>
<dbReference type="Gene3D" id="1.10.10.10">
    <property type="entry name" value="Winged helix-like DNA-binding domain superfamily/Winged helix DNA-binding domain"/>
    <property type="match status" value="1"/>
</dbReference>
<dbReference type="InterPro" id="IPR036390">
    <property type="entry name" value="WH_DNA-bd_sf"/>
</dbReference>
<evidence type="ECO:0000313" key="1">
    <source>
        <dbReference type="EMBL" id="MFC4009069.1"/>
    </source>
</evidence>
<dbReference type="EMBL" id="JBHSBI010000008">
    <property type="protein sequence ID" value="MFC4009069.1"/>
    <property type="molecule type" value="Genomic_DNA"/>
</dbReference>
<proteinExistence type="predicted"/>
<keyword evidence="2" id="KW-1185">Reference proteome</keyword>
<protein>
    <submittedName>
        <fullName evidence="1">Helix-turn-helix domain-containing protein</fullName>
    </submittedName>
</protein>